<keyword evidence="3" id="KW-1185">Reference proteome</keyword>
<feature type="signal peptide" evidence="1">
    <location>
        <begin position="1"/>
        <end position="33"/>
    </location>
</feature>
<accession>J3LPW2</accession>
<evidence type="ECO:0000313" key="2">
    <source>
        <dbReference type="EnsemblPlants" id="OB03G30880.1"/>
    </source>
</evidence>
<evidence type="ECO:0000256" key="1">
    <source>
        <dbReference type="SAM" id="SignalP"/>
    </source>
</evidence>
<reference evidence="2" key="1">
    <citation type="journal article" date="2013" name="Nat. Commun.">
        <title>Whole-genome sequencing of Oryza brachyantha reveals mechanisms underlying Oryza genome evolution.</title>
        <authorList>
            <person name="Chen J."/>
            <person name="Huang Q."/>
            <person name="Gao D."/>
            <person name="Wang J."/>
            <person name="Lang Y."/>
            <person name="Liu T."/>
            <person name="Li B."/>
            <person name="Bai Z."/>
            <person name="Luis Goicoechea J."/>
            <person name="Liang C."/>
            <person name="Chen C."/>
            <person name="Zhang W."/>
            <person name="Sun S."/>
            <person name="Liao Y."/>
            <person name="Zhang X."/>
            <person name="Yang L."/>
            <person name="Song C."/>
            <person name="Wang M."/>
            <person name="Shi J."/>
            <person name="Liu G."/>
            <person name="Liu J."/>
            <person name="Zhou H."/>
            <person name="Zhou W."/>
            <person name="Yu Q."/>
            <person name="An N."/>
            <person name="Chen Y."/>
            <person name="Cai Q."/>
            <person name="Wang B."/>
            <person name="Liu B."/>
            <person name="Min J."/>
            <person name="Huang Y."/>
            <person name="Wu H."/>
            <person name="Li Z."/>
            <person name="Zhang Y."/>
            <person name="Yin Y."/>
            <person name="Song W."/>
            <person name="Jiang J."/>
            <person name="Jackson S.A."/>
            <person name="Wing R.A."/>
            <person name="Wang J."/>
            <person name="Chen M."/>
        </authorList>
    </citation>
    <scope>NUCLEOTIDE SEQUENCE [LARGE SCALE GENOMIC DNA]</scope>
    <source>
        <strain evidence="2">cv. IRGC 101232</strain>
    </source>
</reference>
<protein>
    <submittedName>
        <fullName evidence="2">Uncharacterized protein</fullName>
    </submittedName>
</protein>
<dbReference type="HOGENOM" id="CLU_3071902_0_0_1"/>
<sequence>MARSSYSCLLLPAMAQLLLLLLVLLAFVSGTIGGREIGQGKCTNNPRQTFCSPGYN</sequence>
<organism evidence="2">
    <name type="scientific">Oryza brachyantha</name>
    <name type="common">malo sina</name>
    <dbReference type="NCBI Taxonomy" id="4533"/>
    <lineage>
        <taxon>Eukaryota</taxon>
        <taxon>Viridiplantae</taxon>
        <taxon>Streptophyta</taxon>
        <taxon>Embryophyta</taxon>
        <taxon>Tracheophyta</taxon>
        <taxon>Spermatophyta</taxon>
        <taxon>Magnoliopsida</taxon>
        <taxon>Liliopsida</taxon>
        <taxon>Poales</taxon>
        <taxon>Poaceae</taxon>
        <taxon>BOP clade</taxon>
        <taxon>Oryzoideae</taxon>
        <taxon>Oryzeae</taxon>
        <taxon>Oryzinae</taxon>
        <taxon>Oryza</taxon>
    </lineage>
</organism>
<dbReference type="Gramene" id="OB03G30880.1">
    <property type="protein sequence ID" value="OB03G30880.1"/>
    <property type="gene ID" value="OB03G30880"/>
</dbReference>
<dbReference type="Proteomes" id="UP000006038">
    <property type="component" value="Chromosome 3"/>
</dbReference>
<dbReference type="AlphaFoldDB" id="J3LPW2"/>
<evidence type="ECO:0000313" key="3">
    <source>
        <dbReference type="Proteomes" id="UP000006038"/>
    </source>
</evidence>
<reference evidence="2" key="2">
    <citation type="submission" date="2013-04" db="UniProtKB">
        <authorList>
            <consortium name="EnsemblPlants"/>
        </authorList>
    </citation>
    <scope>IDENTIFICATION</scope>
</reference>
<proteinExistence type="predicted"/>
<name>J3LPW2_ORYBR</name>
<dbReference type="EnsemblPlants" id="OB03G30880.1">
    <property type="protein sequence ID" value="OB03G30880.1"/>
    <property type="gene ID" value="OB03G30880"/>
</dbReference>
<feature type="chain" id="PRO_5003772895" evidence="1">
    <location>
        <begin position="34"/>
        <end position="56"/>
    </location>
</feature>
<keyword evidence="1" id="KW-0732">Signal</keyword>